<dbReference type="InterPro" id="IPR025232">
    <property type="entry name" value="DUF4174"/>
</dbReference>
<comment type="caution">
    <text evidence="4">The sequence shown here is derived from an EMBL/GenBank/DDBJ whole genome shotgun (WGS) entry which is preliminary data.</text>
</comment>
<proteinExistence type="predicted"/>
<reference evidence="4" key="1">
    <citation type="submission" date="2020-03" db="EMBL/GenBank/DDBJ databases">
        <title>Roseovarius gahaiensis sp. nov., isolated from Gahai Saline Lake, China.</title>
        <authorList>
            <person name="Sun X."/>
        </authorList>
    </citation>
    <scope>NUCLEOTIDE SEQUENCE</scope>
    <source>
        <strain evidence="4">GH877</strain>
    </source>
</reference>
<keyword evidence="5" id="KW-1185">Reference proteome</keyword>
<gene>
    <name evidence="4" type="ORF">HAT86_04620</name>
</gene>
<sequence length="155" mass="17693">MMQKLIAFIIMTLIALPAMAQDDPDDVDPVEPQIVVDAVDRDLSEFLWIKRPVIVFADSPADPRYIQQMEYITDRLDALDARDVVVLTDTDPAAEGSLRQEFRPRGFMLMLLDKNGTIYLRKPIPWDVREITSSIDKLPSRQREMREGTTSSPSD</sequence>
<feature type="chain" id="PRO_5038053703" evidence="2">
    <location>
        <begin position="21"/>
        <end position="155"/>
    </location>
</feature>
<name>A0A967BD67_9RHOB</name>
<feature type="domain" description="DUF4174" evidence="3">
    <location>
        <begin position="43"/>
        <end position="144"/>
    </location>
</feature>
<evidence type="ECO:0000259" key="3">
    <source>
        <dbReference type="Pfam" id="PF13778"/>
    </source>
</evidence>
<evidence type="ECO:0000313" key="4">
    <source>
        <dbReference type="EMBL" id="NHQ73751.1"/>
    </source>
</evidence>
<dbReference type="AlphaFoldDB" id="A0A967BD67"/>
<protein>
    <submittedName>
        <fullName evidence="4">DUF4174 domain-containing protein</fullName>
    </submittedName>
</protein>
<dbReference type="Pfam" id="PF13778">
    <property type="entry name" value="DUF4174"/>
    <property type="match status" value="1"/>
</dbReference>
<evidence type="ECO:0000313" key="5">
    <source>
        <dbReference type="Proteomes" id="UP000639775"/>
    </source>
</evidence>
<accession>A0A967BD67</accession>
<evidence type="ECO:0000256" key="2">
    <source>
        <dbReference type="SAM" id="SignalP"/>
    </source>
</evidence>
<dbReference type="RefSeq" id="WP_167193894.1">
    <property type="nucleotide sequence ID" value="NZ_JAAORB010000005.1"/>
</dbReference>
<dbReference type="Proteomes" id="UP000639775">
    <property type="component" value="Unassembled WGS sequence"/>
</dbReference>
<organism evidence="4 5">
    <name type="scientific">Roseovarius gahaiensis</name>
    <dbReference type="NCBI Taxonomy" id="2716691"/>
    <lineage>
        <taxon>Bacteria</taxon>
        <taxon>Pseudomonadati</taxon>
        <taxon>Pseudomonadota</taxon>
        <taxon>Alphaproteobacteria</taxon>
        <taxon>Rhodobacterales</taxon>
        <taxon>Roseobacteraceae</taxon>
        <taxon>Roseovarius</taxon>
    </lineage>
</organism>
<evidence type="ECO:0000256" key="1">
    <source>
        <dbReference type="ARBA" id="ARBA00022729"/>
    </source>
</evidence>
<keyword evidence="1 2" id="KW-0732">Signal</keyword>
<feature type="signal peptide" evidence="2">
    <location>
        <begin position="1"/>
        <end position="20"/>
    </location>
</feature>
<dbReference type="EMBL" id="JAAORB010000005">
    <property type="protein sequence ID" value="NHQ73751.1"/>
    <property type="molecule type" value="Genomic_DNA"/>
</dbReference>